<proteinExistence type="inferred from homology"/>
<sequence length="174" mass="18938">MRYIMEARRLTKMALLTALLCVSAWISFPLPFSPVPVIALTLVATLTGLMLKPKEAFIVFLVYILLGLIGVPVFAGGTSGLAKLWGPTGGFIVSWPIAYTLLSICKGKSQNFFSYAWRSIVITIPVVYFFGVIGFMLVTGTPLWAALTAAMFPYIPGDIVKCLVAAWLATKIKI</sequence>
<dbReference type="STRING" id="39777.B7L28_03135"/>
<comment type="similarity">
    <text evidence="1 2">Belongs to the BioY family.</text>
</comment>
<evidence type="ECO:0000313" key="5">
    <source>
        <dbReference type="Proteomes" id="UP000070226"/>
    </source>
</evidence>
<feature type="transmembrane region" description="Helical" evidence="3">
    <location>
        <begin position="84"/>
        <end position="104"/>
    </location>
</feature>
<dbReference type="GO" id="GO:0015225">
    <property type="term" value="F:biotin transmembrane transporter activity"/>
    <property type="evidence" value="ECO:0007669"/>
    <property type="project" value="UniProtKB-UniRule"/>
</dbReference>
<evidence type="ECO:0000256" key="3">
    <source>
        <dbReference type="SAM" id="Phobius"/>
    </source>
</evidence>
<organism evidence="4">
    <name type="scientific">Veillonella atypica</name>
    <dbReference type="NCBI Taxonomy" id="39777"/>
    <lineage>
        <taxon>Bacteria</taxon>
        <taxon>Bacillati</taxon>
        <taxon>Bacillota</taxon>
        <taxon>Negativicutes</taxon>
        <taxon>Veillonellales</taxon>
        <taxon>Veillonellaceae</taxon>
        <taxon>Veillonella</taxon>
    </lineage>
</organism>
<evidence type="ECO:0000256" key="2">
    <source>
        <dbReference type="PIRNR" id="PIRNR016661"/>
    </source>
</evidence>
<dbReference type="InterPro" id="IPR003784">
    <property type="entry name" value="BioY"/>
</dbReference>
<dbReference type="PANTHER" id="PTHR34295">
    <property type="entry name" value="BIOTIN TRANSPORTER BIOY"/>
    <property type="match status" value="1"/>
</dbReference>
<dbReference type="PATRIC" id="fig|39777.7.peg.225"/>
<evidence type="ECO:0000313" key="4">
    <source>
        <dbReference type="EMBL" id="KXA65463.1"/>
    </source>
</evidence>
<name>A0A133S710_9FIRM</name>
<dbReference type="PANTHER" id="PTHR34295:SF1">
    <property type="entry name" value="BIOTIN TRANSPORTER BIOY"/>
    <property type="match status" value="1"/>
</dbReference>
<dbReference type="Pfam" id="PF02632">
    <property type="entry name" value="BioY"/>
    <property type="match status" value="1"/>
</dbReference>
<protein>
    <recommendedName>
        <fullName evidence="2">Biotin transporter</fullName>
    </recommendedName>
</protein>
<keyword evidence="2" id="KW-1003">Cell membrane</keyword>
<gene>
    <name evidence="4" type="ORF">HMPREF3233_00233</name>
</gene>
<dbReference type="EMBL" id="LRQT01000004">
    <property type="protein sequence ID" value="KXA65463.1"/>
    <property type="molecule type" value="Genomic_DNA"/>
</dbReference>
<dbReference type="Gene3D" id="1.10.1760.20">
    <property type="match status" value="1"/>
</dbReference>
<evidence type="ECO:0000256" key="1">
    <source>
        <dbReference type="ARBA" id="ARBA00010692"/>
    </source>
</evidence>
<dbReference type="GO" id="GO:0005886">
    <property type="term" value="C:plasma membrane"/>
    <property type="evidence" value="ECO:0007669"/>
    <property type="project" value="UniProtKB-SubCell"/>
</dbReference>
<feature type="transmembrane region" description="Helical" evidence="3">
    <location>
        <begin position="116"/>
        <end position="138"/>
    </location>
</feature>
<keyword evidence="2" id="KW-0813">Transport</keyword>
<dbReference type="Proteomes" id="UP000070226">
    <property type="component" value="Unassembled WGS sequence"/>
</dbReference>
<comment type="caution">
    <text evidence="4">The sequence shown here is derived from an EMBL/GenBank/DDBJ whole genome shotgun (WGS) entry which is preliminary data.</text>
</comment>
<feature type="transmembrane region" description="Helical" evidence="3">
    <location>
        <begin position="58"/>
        <end position="78"/>
    </location>
</feature>
<keyword evidence="3" id="KW-1133">Transmembrane helix</keyword>
<reference evidence="4 5" key="1">
    <citation type="submission" date="2016-01" db="EMBL/GenBank/DDBJ databases">
        <authorList>
            <person name="Oliw E.H."/>
        </authorList>
    </citation>
    <scope>NUCLEOTIDE SEQUENCE [LARGE SCALE GENOMIC DNA]</scope>
    <source>
        <strain evidence="4 5">CMW7756B</strain>
    </source>
</reference>
<dbReference type="AlphaFoldDB" id="A0A133S710"/>
<feature type="transmembrane region" description="Helical" evidence="3">
    <location>
        <begin position="144"/>
        <end position="169"/>
    </location>
</feature>
<feature type="transmembrane region" description="Helical" evidence="3">
    <location>
        <begin position="34"/>
        <end position="51"/>
    </location>
</feature>
<keyword evidence="3" id="KW-0812">Transmembrane</keyword>
<comment type="subcellular location">
    <subcellularLocation>
        <location evidence="2">Cell membrane</location>
        <topology evidence="2">Multi-pass membrane protein</topology>
    </subcellularLocation>
</comment>
<accession>A0A133S710</accession>
<dbReference type="PIRSF" id="PIRSF016661">
    <property type="entry name" value="BioY"/>
    <property type="match status" value="1"/>
</dbReference>
<keyword evidence="2 3" id="KW-0472">Membrane</keyword>